<gene>
    <name evidence="2" type="ORF">AVDCRST_MAG33-1475</name>
</gene>
<sequence>MVRRWFRSGRQTPVDDPVRATATDSSTDPIPPDATAARTGTPDQPEAAVPHRSTSDGASPDDRESRVRALIASDAVSPATRHVLLARLDALGRPPMAVGACLSADQVTTLRAALDRMVPQEDRPRPVDIVAAIDARLAAGRSDGWRYDALPPDAVALTRGLAGLDEAAWERHALDFAALSPIRQDAILQSVQDGTVPGATWQSLPPRRWFEELLADAVEVFYADPLTQEEIGYAGYADLPSWEAIGLDQRDDREPAPIRVNPIPSGAHPHG</sequence>
<evidence type="ECO:0000313" key="2">
    <source>
        <dbReference type="EMBL" id="CAA9558553.1"/>
    </source>
</evidence>
<dbReference type="InterPro" id="IPR027056">
    <property type="entry name" value="Gluconate_2DH_su3"/>
</dbReference>
<protein>
    <recommendedName>
        <fullName evidence="3">Gluconate 2-dehydrogenase subunit 3 family protein</fullName>
    </recommendedName>
</protein>
<proteinExistence type="predicted"/>
<dbReference type="AlphaFoldDB" id="A0A6J4URB0"/>
<evidence type="ECO:0000256" key="1">
    <source>
        <dbReference type="SAM" id="MobiDB-lite"/>
    </source>
</evidence>
<reference evidence="2" key="1">
    <citation type="submission" date="2020-02" db="EMBL/GenBank/DDBJ databases">
        <authorList>
            <person name="Meier V. D."/>
        </authorList>
    </citation>
    <scope>NUCLEOTIDE SEQUENCE</scope>
    <source>
        <strain evidence="2">AVDCRST_MAG33</strain>
    </source>
</reference>
<dbReference type="Pfam" id="PF13618">
    <property type="entry name" value="Gluconate_2-dh3"/>
    <property type="match status" value="1"/>
</dbReference>
<dbReference type="EMBL" id="CADCWK010000150">
    <property type="protein sequence ID" value="CAA9558553.1"/>
    <property type="molecule type" value="Genomic_DNA"/>
</dbReference>
<evidence type="ECO:0008006" key="3">
    <source>
        <dbReference type="Google" id="ProtNLM"/>
    </source>
</evidence>
<feature type="region of interest" description="Disordered" evidence="1">
    <location>
        <begin position="1"/>
        <end position="66"/>
    </location>
</feature>
<accession>A0A6J4URB0</accession>
<name>A0A6J4URB0_9BACT</name>
<organism evidence="2">
    <name type="scientific">uncultured Thermomicrobiales bacterium</name>
    <dbReference type="NCBI Taxonomy" id="1645740"/>
    <lineage>
        <taxon>Bacteria</taxon>
        <taxon>Pseudomonadati</taxon>
        <taxon>Thermomicrobiota</taxon>
        <taxon>Thermomicrobia</taxon>
        <taxon>Thermomicrobiales</taxon>
        <taxon>environmental samples</taxon>
    </lineage>
</organism>